<protein>
    <submittedName>
        <fullName evidence="2">Uncharacterized protein</fullName>
    </submittedName>
</protein>
<dbReference type="EMBL" id="CP065053">
    <property type="protein sequence ID" value="QPI47955.1"/>
    <property type="molecule type" value="Genomic_DNA"/>
</dbReference>
<gene>
    <name evidence="2" type="ORF">IV454_20580</name>
</gene>
<proteinExistence type="predicted"/>
<name>A0AA48W7Z9_9BURK</name>
<dbReference type="Proteomes" id="UP000662888">
    <property type="component" value="Chromosome"/>
</dbReference>
<sequence length="276" mass="29117">MSKSPQRPALLMLLTAVLALSACGDKSRKVAPESQEASEPAVEEVASNEPQLPAADYFAPVLASAAGSYSACQAIGAGAEGGSKASGTVVVAANGKVSGADVAADVTPDTDSMMIRQRAGNAAPTVSLAVQSDKFTLSLMEHDDGTKQAHFGSPPNNLVQCKITTPIKLASQSLYATYAYVMDAKTRIKCLNADTFKFDEVDYQVAKGVLKIADEVYDLNTLKMETVSFGKDKLFSYLGQTADERSIMVFLDAQGKVKNLQVRGKGNKAYACDVSP</sequence>
<dbReference type="PROSITE" id="PS51257">
    <property type="entry name" value="PROKAR_LIPOPROTEIN"/>
    <property type="match status" value="1"/>
</dbReference>
<keyword evidence="3" id="KW-1185">Reference proteome</keyword>
<evidence type="ECO:0000313" key="2">
    <source>
        <dbReference type="EMBL" id="QPI47955.1"/>
    </source>
</evidence>
<evidence type="ECO:0000256" key="1">
    <source>
        <dbReference type="SAM" id="SignalP"/>
    </source>
</evidence>
<reference evidence="2 3" key="1">
    <citation type="submission" date="2020-11" db="EMBL/GenBank/DDBJ databases">
        <authorList>
            <person name="Sun Q."/>
        </authorList>
    </citation>
    <scope>NUCLEOTIDE SEQUENCE [LARGE SCALE GENOMIC DNA]</scope>
    <source>
        <strain evidence="2 3">P8398</strain>
    </source>
</reference>
<accession>A0AA48W7Z9</accession>
<dbReference type="RefSeq" id="WP_206087606.1">
    <property type="nucleotide sequence ID" value="NZ_CP065053.1"/>
</dbReference>
<feature type="chain" id="PRO_5047118304" evidence="1">
    <location>
        <begin position="22"/>
        <end position="276"/>
    </location>
</feature>
<evidence type="ECO:0000313" key="3">
    <source>
        <dbReference type="Proteomes" id="UP000662888"/>
    </source>
</evidence>
<feature type="signal peptide" evidence="1">
    <location>
        <begin position="1"/>
        <end position="21"/>
    </location>
</feature>
<keyword evidence="1" id="KW-0732">Signal</keyword>
<organism evidence="2 3">
    <name type="scientific">Massilia antarctica</name>
    <dbReference type="NCBI Taxonomy" id="2765360"/>
    <lineage>
        <taxon>Bacteria</taxon>
        <taxon>Pseudomonadati</taxon>
        <taxon>Pseudomonadota</taxon>
        <taxon>Betaproteobacteria</taxon>
        <taxon>Burkholderiales</taxon>
        <taxon>Oxalobacteraceae</taxon>
        <taxon>Telluria group</taxon>
        <taxon>Massilia</taxon>
    </lineage>
</organism>